<organism evidence="1 2">
    <name type="scientific">Stylosanthes scabra</name>
    <dbReference type="NCBI Taxonomy" id="79078"/>
    <lineage>
        <taxon>Eukaryota</taxon>
        <taxon>Viridiplantae</taxon>
        <taxon>Streptophyta</taxon>
        <taxon>Embryophyta</taxon>
        <taxon>Tracheophyta</taxon>
        <taxon>Spermatophyta</taxon>
        <taxon>Magnoliopsida</taxon>
        <taxon>eudicotyledons</taxon>
        <taxon>Gunneridae</taxon>
        <taxon>Pentapetalae</taxon>
        <taxon>rosids</taxon>
        <taxon>fabids</taxon>
        <taxon>Fabales</taxon>
        <taxon>Fabaceae</taxon>
        <taxon>Papilionoideae</taxon>
        <taxon>50 kb inversion clade</taxon>
        <taxon>dalbergioids sensu lato</taxon>
        <taxon>Dalbergieae</taxon>
        <taxon>Pterocarpus clade</taxon>
        <taxon>Stylosanthes</taxon>
    </lineage>
</organism>
<dbReference type="Proteomes" id="UP001341840">
    <property type="component" value="Unassembled WGS sequence"/>
</dbReference>
<sequence>VTDQNLDECPRVFPLEESPVARTLLRTLGSHPLVIPRAGYRHKEKIDERRKIGDFPGYLCLLNSAASTVISRLERHRGHPHEDISADEADS</sequence>
<evidence type="ECO:0000313" key="2">
    <source>
        <dbReference type="Proteomes" id="UP001341840"/>
    </source>
</evidence>
<feature type="non-terminal residue" evidence="1">
    <location>
        <position position="1"/>
    </location>
</feature>
<dbReference type="EMBL" id="JASCZI010283499">
    <property type="protein sequence ID" value="MED6227575.1"/>
    <property type="molecule type" value="Genomic_DNA"/>
</dbReference>
<accession>A0ABU7A0H3</accession>
<evidence type="ECO:0000313" key="1">
    <source>
        <dbReference type="EMBL" id="MED6227575.1"/>
    </source>
</evidence>
<protein>
    <submittedName>
        <fullName evidence="1">Uncharacterized protein</fullName>
    </submittedName>
</protein>
<name>A0ABU7A0H3_9FABA</name>
<reference evidence="1 2" key="1">
    <citation type="journal article" date="2023" name="Plants (Basel)">
        <title>Bridging the Gap: Combining Genomics and Transcriptomics Approaches to Understand Stylosanthes scabra, an Orphan Legume from the Brazilian Caatinga.</title>
        <authorList>
            <person name="Ferreira-Neto J.R.C."/>
            <person name="da Silva M.D."/>
            <person name="Binneck E."/>
            <person name="de Melo N.F."/>
            <person name="da Silva R.H."/>
            <person name="de Melo A.L.T.M."/>
            <person name="Pandolfi V."/>
            <person name="Bustamante F.O."/>
            <person name="Brasileiro-Vidal A.C."/>
            <person name="Benko-Iseppon A.M."/>
        </authorList>
    </citation>
    <scope>NUCLEOTIDE SEQUENCE [LARGE SCALE GENOMIC DNA]</scope>
    <source>
        <tissue evidence="1">Leaves</tissue>
    </source>
</reference>
<gene>
    <name evidence="1" type="ORF">PIB30_115024</name>
</gene>
<comment type="caution">
    <text evidence="1">The sequence shown here is derived from an EMBL/GenBank/DDBJ whole genome shotgun (WGS) entry which is preliminary data.</text>
</comment>
<keyword evidence="2" id="KW-1185">Reference proteome</keyword>
<proteinExistence type="predicted"/>